<feature type="domain" description="RdRp catalytic" evidence="23">
    <location>
        <begin position="571"/>
        <end position="753"/>
    </location>
</feature>
<evidence type="ECO:0000256" key="19">
    <source>
        <dbReference type="ARBA" id="ARBA00031012"/>
    </source>
</evidence>
<dbReference type="EMBL" id="MN557003">
    <property type="protein sequence ID" value="QHD64782.1"/>
    <property type="molecule type" value="Genomic_RNA"/>
</dbReference>
<dbReference type="GO" id="GO:0044423">
    <property type="term" value="C:virion component"/>
    <property type="evidence" value="ECO:0007669"/>
    <property type="project" value="UniProtKB-KW"/>
</dbReference>
<dbReference type="PROSITE" id="PS50526">
    <property type="entry name" value="RDRP_SSRNA_NEG_NONSEG"/>
    <property type="match status" value="1"/>
</dbReference>
<dbReference type="GO" id="GO:0005524">
    <property type="term" value="F:ATP binding"/>
    <property type="evidence" value="ECO:0007669"/>
    <property type="project" value="UniProtKB-KW"/>
</dbReference>
<evidence type="ECO:0000256" key="11">
    <source>
        <dbReference type="ARBA" id="ARBA00022844"/>
    </source>
</evidence>
<evidence type="ECO:0000256" key="13">
    <source>
        <dbReference type="ARBA" id="ARBA00023042"/>
    </source>
</evidence>
<keyword evidence="9" id="KW-0547">Nucleotide-binding</keyword>
<dbReference type="SUPFAM" id="SSF53335">
    <property type="entry name" value="S-adenosyl-L-methionine-dependent methyltransferases"/>
    <property type="match status" value="1"/>
</dbReference>
<dbReference type="RefSeq" id="YP_010798439.1">
    <property type="nucleotide sequence ID" value="NC_076458.1"/>
</dbReference>
<keyword evidence="8" id="KW-0548">Nucleotidyltransferase</keyword>
<proteinExistence type="predicted"/>
<dbReference type="KEGG" id="vg:80536639"/>
<evidence type="ECO:0000313" key="24">
    <source>
        <dbReference type="EMBL" id="QHD64782.1"/>
    </source>
</evidence>
<dbReference type="InterPro" id="IPR014023">
    <property type="entry name" value="Mononeg_RNA_pol_cat"/>
</dbReference>
<keyword evidence="12" id="KW-0693">Viral RNA replication</keyword>
<keyword evidence="4" id="KW-0696">RNA-directed RNA polymerase</keyword>
<evidence type="ECO:0000256" key="18">
    <source>
        <dbReference type="ARBA" id="ARBA00030436"/>
    </source>
</evidence>
<comment type="catalytic activity">
    <reaction evidence="16">
        <text>a 5'-end (5'-triphosphoguanosine)-(2'-O-methyladenylyl)-adenylyl-cytidylyl-adenosine in mRNA + S-adenosyl-L-methionine = a 5'-end (N(7)-methyl 5'-triphosphoguanosine)-(2'-O-methyladenylyl)-adenylyl-cytidylyl-adenosine in mRNA + S-adenosyl-L-homocysteine</text>
        <dbReference type="Rhea" id="RHEA:65440"/>
        <dbReference type="Rhea" id="RHEA-COMP:16798"/>
        <dbReference type="Rhea" id="RHEA-COMP:16801"/>
        <dbReference type="ChEBI" id="CHEBI:57856"/>
        <dbReference type="ChEBI" id="CHEBI:59789"/>
        <dbReference type="ChEBI" id="CHEBI:156482"/>
        <dbReference type="ChEBI" id="CHEBI:156483"/>
    </reaction>
</comment>
<accession>A0A6B9Q4R9</accession>
<keyword evidence="5" id="KW-0507">mRNA processing</keyword>
<keyword evidence="11" id="KW-0946">Virion</keyword>
<evidence type="ECO:0000256" key="4">
    <source>
        <dbReference type="ARBA" id="ARBA00022484"/>
    </source>
</evidence>
<evidence type="ECO:0000256" key="1">
    <source>
        <dbReference type="ARBA" id="ARBA00004328"/>
    </source>
</evidence>
<keyword evidence="14" id="KW-0511">Multifunctional enzyme</keyword>
<evidence type="ECO:0000256" key="22">
    <source>
        <dbReference type="ARBA" id="ARBA00048548"/>
    </source>
</evidence>
<keyword evidence="13" id="KW-0506">mRNA capping</keyword>
<comment type="catalytic activity">
    <reaction evidence="20">
        <text>a 5'-end (5'-triphosphoguanosine)-adenylyl-adenylyl-cytidylyl-adenosine in mRNA + S-adenosyl-L-methionine = a 5'-end (5'-triphosphoguanosine)-(2'-O-methyladenylyl)-adenylyl-cytidylyl-adenosine in mRNA + S-adenosyl-L-homocysteine + H(+)</text>
        <dbReference type="Rhea" id="RHEA:65380"/>
        <dbReference type="Rhea" id="RHEA-COMP:16797"/>
        <dbReference type="Rhea" id="RHEA-COMP:16801"/>
        <dbReference type="ChEBI" id="CHEBI:15378"/>
        <dbReference type="ChEBI" id="CHEBI:57856"/>
        <dbReference type="ChEBI" id="CHEBI:59789"/>
        <dbReference type="ChEBI" id="CHEBI:156482"/>
        <dbReference type="ChEBI" id="CHEBI:156484"/>
    </reaction>
</comment>
<evidence type="ECO:0000256" key="2">
    <source>
        <dbReference type="ARBA" id="ARBA00012494"/>
    </source>
</evidence>
<dbReference type="Pfam" id="PF14318">
    <property type="entry name" value="Mononeg_mRNAcap"/>
    <property type="match status" value="1"/>
</dbReference>
<comment type="catalytic activity">
    <reaction evidence="22">
        <text>GTP + H2O = GDP + phosphate + H(+)</text>
        <dbReference type="Rhea" id="RHEA:19669"/>
        <dbReference type="ChEBI" id="CHEBI:15377"/>
        <dbReference type="ChEBI" id="CHEBI:15378"/>
        <dbReference type="ChEBI" id="CHEBI:37565"/>
        <dbReference type="ChEBI" id="CHEBI:43474"/>
        <dbReference type="ChEBI" id="CHEBI:58189"/>
    </reaction>
</comment>
<reference evidence="24" key="1">
    <citation type="journal article" date="2020" name="Virus Evol.">
        <title>Analysis of the virome associated to grapevine downy mildew lesions reveals new mycovirus lineages.</title>
        <authorList>
            <person name="Chiapello M."/>
            <person name="Rodriguez-Romero J."/>
            <person name="Ayllon M.A."/>
            <person name="Turina M."/>
        </authorList>
    </citation>
    <scope>NUCLEOTIDE SEQUENCE</scope>
    <source>
        <strain evidence="24">DMG-B_DN53555</strain>
    </source>
</reference>
<dbReference type="InterPro" id="IPR029063">
    <property type="entry name" value="SAM-dependent_MTases_sf"/>
</dbReference>
<evidence type="ECO:0000256" key="5">
    <source>
        <dbReference type="ARBA" id="ARBA00022664"/>
    </source>
</evidence>
<evidence type="ECO:0000256" key="3">
    <source>
        <dbReference type="ARBA" id="ARBA00018602"/>
    </source>
</evidence>
<comment type="catalytic activity">
    <reaction evidence="15">
        <text>a 5'-end triphospho-adenylyl-adenylyl-cytidylyl-adenosine in mRNA + GDP + H(+) = a 5'-end (5'-triphosphoguanosine)-adenylyl-adenylyl-cytidylyl-adenosine in mRNA + diphosphate</text>
        <dbReference type="Rhea" id="RHEA:65436"/>
        <dbReference type="Rhea" id="RHEA-COMP:16797"/>
        <dbReference type="Rhea" id="RHEA-COMP:16799"/>
        <dbReference type="ChEBI" id="CHEBI:15378"/>
        <dbReference type="ChEBI" id="CHEBI:33019"/>
        <dbReference type="ChEBI" id="CHEBI:58189"/>
        <dbReference type="ChEBI" id="CHEBI:156484"/>
        <dbReference type="ChEBI" id="CHEBI:156503"/>
        <dbReference type="EC" id="2.7.7.88"/>
    </reaction>
</comment>
<comment type="catalytic activity">
    <reaction evidence="21">
        <text>a 5'-end (5'-triphosphoguanosine)-adenylyl-adenylyl-cytidylyl-adenosine in mRNA + 2 S-adenosyl-L-methionine = a 5'-end (N(7)-methyl 5'-triphosphoguanosine)-(2'-O-methyladenylyl)-adenylyl-cytidylyl-adenosine in mRNA + 2 S-adenosyl-L-homocysteine + H(+)</text>
        <dbReference type="Rhea" id="RHEA:65376"/>
        <dbReference type="Rhea" id="RHEA-COMP:16797"/>
        <dbReference type="Rhea" id="RHEA-COMP:16798"/>
        <dbReference type="ChEBI" id="CHEBI:15378"/>
        <dbReference type="ChEBI" id="CHEBI:57856"/>
        <dbReference type="ChEBI" id="CHEBI:59789"/>
        <dbReference type="ChEBI" id="CHEBI:156483"/>
        <dbReference type="ChEBI" id="CHEBI:156484"/>
        <dbReference type="EC" id="2.1.1.375"/>
    </reaction>
</comment>
<evidence type="ECO:0000313" key="25">
    <source>
        <dbReference type="Proteomes" id="UP000677586"/>
    </source>
</evidence>
<evidence type="ECO:0000256" key="15">
    <source>
        <dbReference type="ARBA" id="ARBA00024494"/>
    </source>
</evidence>
<comment type="subcellular location">
    <subcellularLocation>
        <location evidence="1">Virion</location>
    </subcellularLocation>
</comment>
<evidence type="ECO:0000256" key="21">
    <source>
        <dbReference type="ARBA" id="ARBA00047370"/>
    </source>
</evidence>
<name>A0A6B9Q4R9_9MONO</name>
<evidence type="ECO:0000256" key="9">
    <source>
        <dbReference type="ARBA" id="ARBA00022741"/>
    </source>
</evidence>
<dbReference type="Proteomes" id="UP000677586">
    <property type="component" value="Segment"/>
</dbReference>
<evidence type="ECO:0000259" key="23">
    <source>
        <dbReference type="PROSITE" id="PS50526"/>
    </source>
</evidence>
<dbReference type="GeneID" id="80536639"/>
<evidence type="ECO:0000256" key="12">
    <source>
        <dbReference type="ARBA" id="ARBA00022953"/>
    </source>
</evidence>
<dbReference type="EC" id="2.7.7.48" evidence="2"/>
<evidence type="ECO:0000256" key="20">
    <source>
        <dbReference type="ARBA" id="ARBA00047332"/>
    </source>
</evidence>
<keyword evidence="10" id="KW-0067">ATP-binding</keyword>
<keyword evidence="6" id="KW-0808">Transferase</keyword>
<dbReference type="GO" id="GO:0004482">
    <property type="term" value="F:mRNA 5'-cap (guanine-N7-)-methyltransferase activity"/>
    <property type="evidence" value="ECO:0007669"/>
    <property type="project" value="InterPro"/>
</dbReference>
<sequence length="1948" mass="220380">MDDIEDYARAQRVFFLDTNLSSPVLDTEIQATQTFLADHIKYKTDLQFRREVRGHKRQEHIFFEKLCKLRGWKKADLTLVQVLPVVQYPDLERGFLESTPRHASDYQEIGSLLRDLEGALCAGLKKRGLPEEEVLGTADALINNTPDDYRNAYEQFSNLFGRAESRTKTHDCTWTLGHIGAVKIWITSSYALVQNRGALYASSLNQVLMLKDKLSTRFMLLTHVHGLGLSGRLITYLRMLFSWQDNVLEQYGNAGYNVLKAVEPLYKTRISHVVDNVFGADTAYTRMITKMEEKQRKLPVIGTHHYTNAIRTLCEIVEQDDSIEVLVEMFGCQKSCGHPIIDPRLGGLSAAEEARSPDLTSLVDAQNLRNTFCHIVLCSYVSQHGVWPNLIHTRKGSKLHTMNERQERRITYNSYPLDDWTNVEWGKFMDFDYFPNYLDLMDDKAISLYRSDLRLSWDRDKKPKSNRRLLLEVMSRKDIDVKELVDRVSARNVPEDWRVVSLYPKEREFKLEPRMFAMLTLEMRCFFTAIEANLANSLFRYLPQQTMTKTKTQNQERFLKFTDPSKNRSSYILFLEIDLSRWNLKWRELTVHMLGHDINNMFGLKGTYTVTHWFFALCQIIVRVGGLRPDGVEQPVIPESSLAWRDHKGGFEGLNQKLWTAATYAMVEMALIPLIKNGTIISYELIGQGDNQVLRIEIAPNGESREVRIPVVRDQVNQKLEEACRSVGQEVKPEENVESTSVLTYSKDVYVNGVEYPTSLKKHSRLFPVTSMDFPSVANNTRAILAGCVAGGENAKRPLRSLIIGWYHSLRYLRATSRGFCIHGKSSAALSEKELLAAVTIPASIGGYCGVSVASFFYKGGSDPLGKEISGLRLLAESSNRVGQICSTSLRALEERYCIRPDPNLETLIDNPYSLPLSKSSSPMSKVGDMTLGCFKPLVVNKSIKPLLESSVTTSESKLRQDLISIEPFNPVLVHDLYESSGFGTIRLMKKMFINTRTVQSVAQASDGSITHVFLRADLNDTHWFKEWVSGLPNRGYSGRSSYNLVSQFRQYWGKDLHGITTHQPLDFSHASNSTRHPSSIKWSAHSATDLLTRRGPLTGYVGTATKEKRSEHGYRIVDTGAPSRSLMKLQLIRSQAYGNPAFNLLLDLIGLTRSSTILSSISDLLPKVRGGSISHRYSSSMRMDSASYVGPLNFVTHIRLDTNSVGEVSGSSLNYPIMMQEFMITAQAGAKLLYLNRSVRSGELVLDIPDLEPLPDDSLQCKDPKFLTASLPKTKLLYTEDILLARTYDSMAKSMPRHAMVKPDEYGKRSSLLRALVTFCMETLRDANRAKVLADTRGHEAIPSKYQLDIAEAHAFGPSAIIDAIAYAIVLTTIRDTYRTLAVHPDRWDDGLFAVFQIRACLAIFSNYWSHPLLTSHPDSVSLRHSSLKYSRVGNLQTRLIAKVRRSISLIYSTVDHPFWSASLGVFSDSTPSSLVETLSLLGAREIMHLRLIQHPLEMTYTNIYSSYARLPVHTNMTPEESLELLRTRFIRLSEVFFKSDDVLLKNRFVALSKLVGVKFHNDDVRTVLRHARSLSSQAKQIPPARIKKNPLFPLIRDHCRSCYPESRDRRDVMWARYKQRIHGGLSSAGYTWAPLLGEIECNRKVLIVGSGNGGLADLLLTYSDCEVIGLDLEKDMPSNLATLLNYIPCGISEPCSQRYLQSDLSLTTSGDYLDPSVRTQLFSSVDNLQSVFIDATGPSASDLAAAAIASLEYPSVKVVYVRLIGSKEEVLESYENSRQVCRSRMWCLNSSHHETESILELRRGRGTNHVCLNRHPVSDAIIDDSLHELIPARRQELLETAGRDVFSWEEESVHEIALILKELCVSLLDKPKERQLIFADRFNLILGYSTFYAASQDYPKAVVQDWISEERITTDMFSYNLNSATETHLLRYVPRLCSLVTDSLML</sequence>
<evidence type="ECO:0000256" key="6">
    <source>
        <dbReference type="ARBA" id="ARBA00022679"/>
    </source>
</evidence>
<dbReference type="InterPro" id="IPR026890">
    <property type="entry name" value="Mononeg_mRNAcap"/>
</dbReference>
<dbReference type="Pfam" id="PF00946">
    <property type="entry name" value="Mononeg_RNA_pol"/>
    <property type="match status" value="1"/>
</dbReference>
<evidence type="ECO:0000256" key="8">
    <source>
        <dbReference type="ARBA" id="ARBA00022695"/>
    </source>
</evidence>
<evidence type="ECO:0000256" key="14">
    <source>
        <dbReference type="ARBA" id="ARBA00023268"/>
    </source>
</evidence>
<protein>
    <recommendedName>
        <fullName evidence="3">RNA-directed RNA polymerase L</fullName>
        <ecNumber evidence="2">2.7.7.48</ecNumber>
    </recommendedName>
    <alternativeName>
        <fullName evidence="17">Large structural protein</fullName>
    </alternativeName>
    <alternativeName>
        <fullName evidence="19">Replicase</fullName>
    </alternativeName>
    <alternativeName>
        <fullName evidence="18">Transcriptase</fullName>
    </alternativeName>
</protein>
<evidence type="ECO:0000256" key="16">
    <source>
        <dbReference type="ARBA" id="ARBA00024499"/>
    </source>
</evidence>
<dbReference type="GO" id="GO:0003968">
    <property type="term" value="F:RNA-directed RNA polymerase activity"/>
    <property type="evidence" value="ECO:0007669"/>
    <property type="project" value="UniProtKB-KW"/>
</dbReference>
<evidence type="ECO:0000256" key="7">
    <source>
        <dbReference type="ARBA" id="ARBA00022691"/>
    </source>
</evidence>
<evidence type="ECO:0000256" key="17">
    <source>
        <dbReference type="ARBA" id="ARBA00030285"/>
    </source>
</evidence>
<evidence type="ECO:0000256" key="10">
    <source>
        <dbReference type="ARBA" id="ARBA00022840"/>
    </source>
</evidence>
<keyword evidence="7" id="KW-0949">S-adenosyl-L-methionine</keyword>
<keyword evidence="25" id="KW-1185">Reference proteome</keyword>
<organism evidence="24 25">
    <name type="scientific">Plasmopara viticola lesion associated mononegaambi virus 7</name>
    <dbReference type="NCBI Taxonomy" id="2692019"/>
    <lineage>
        <taxon>Viruses</taxon>
        <taxon>Riboviria</taxon>
        <taxon>Orthornavirae</taxon>
        <taxon>Negarnaviricota</taxon>
        <taxon>Haploviricotina</taxon>
        <taxon>Monjiviricetes</taxon>
        <taxon>Mononegavirales</taxon>
        <taxon>Mymonaviridae</taxon>
        <taxon>Penicillimonavirus</taxon>
        <taxon>Penicillimonavirus zetaplasmoparae</taxon>
    </lineage>
</organism>